<dbReference type="AlphaFoldDB" id="Q08CQ7"/>
<dbReference type="CTD" id="368398"/>
<accession>Q08CQ7</accession>
<dbReference type="AGR" id="ZFIN:ZDB-GENE-030616-523"/>
<feature type="region of interest" description="Disordered" evidence="2">
    <location>
        <begin position="292"/>
        <end position="329"/>
    </location>
</feature>
<dbReference type="EMBL" id="BC124137">
    <property type="protein sequence ID" value="AAI24138.1"/>
    <property type="molecule type" value="mRNA"/>
</dbReference>
<dbReference type="GO" id="GO:0016020">
    <property type="term" value="C:membrane"/>
    <property type="evidence" value="ECO:0007669"/>
    <property type="project" value="InterPro"/>
</dbReference>
<dbReference type="GeneID" id="368398"/>
<evidence type="ECO:0000256" key="2">
    <source>
        <dbReference type="SAM" id="MobiDB-lite"/>
    </source>
</evidence>
<dbReference type="ZFIN" id="ZDB-GENE-030616-523">
    <property type="gene designation" value="ogfr2"/>
</dbReference>
<proteinExistence type="evidence at transcript level"/>
<evidence type="ECO:0000313" key="4">
    <source>
        <dbReference type="EMBL" id="AAI24138.1"/>
    </source>
</evidence>
<dbReference type="GO" id="GO:0140625">
    <property type="term" value="F:opioid growth factor receptor activity"/>
    <property type="evidence" value="ECO:0007669"/>
    <property type="project" value="InterPro"/>
</dbReference>
<feature type="region of interest" description="Disordered" evidence="2">
    <location>
        <begin position="1"/>
        <end position="31"/>
    </location>
</feature>
<name>Q08CQ7_DANRE</name>
<evidence type="ECO:0000256" key="1">
    <source>
        <dbReference type="ARBA" id="ARBA00010365"/>
    </source>
</evidence>
<dbReference type="RefSeq" id="NP_001068572.2">
    <property type="nucleotide sequence ID" value="NM_001075104.2"/>
</dbReference>
<feature type="compositionally biased region" description="Acidic residues" evidence="2">
    <location>
        <begin position="1"/>
        <end position="20"/>
    </location>
</feature>
<reference evidence="4" key="1">
    <citation type="submission" date="2006-09" db="EMBL/GenBank/DDBJ databases">
        <authorList>
            <consortium name="NIH - Zebrafish Gene Collection (ZGC) project"/>
        </authorList>
    </citation>
    <scope>NUCLEOTIDE SEQUENCE [LARGE SCALE MRNA]</scope>
    <source>
        <tissue evidence="4">Olfactory epithelium</tissue>
    </source>
</reference>
<dbReference type="OrthoDB" id="9030204at2759"/>
<organism evidence="4">
    <name type="scientific">Danio rerio</name>
    <name type="common">Zebrafish</name>
    <name type="synonym">Brachydanio rerio</name>
    <dbReference type="NCBI Taxonomy" id="7955"/>
    <lineage>
        <taxon>Eukaryota</taxon>
        <taxon>Metazoa</taxon>
        <taxon>Chordata</taxon>
        <taxon>Craniata</taxon>
        <taxon>Vertebrata</taxon>
        <taxon>Euteleostomi</taxon>
        <taxon>Actinopterygii</taxon>
        <taxon>Neopterygii</taxon>
        <taxon>Teleostei</taxon>
        <taxon>Ostariophysi</taxon>
        <taxon>Cypriniformes</taxon>
        <taxon>Danionidae</taxon>
        <taxon>Danioninae</taxon>
        <taxon>Danio</taxon>
    </lineage>
</organism>
<feature type="domain" description="Opioid growth factor receptor (OGFr) conserved" evidence="3">
    <location>
        <begin position="74"/>
        <end position="272"/>
    </location>
</feature>
<dbReference type="PANTHER" id="PTHR14015:SF1">
    <property type="entry name" value="OPIOID GROWTH FACTOR RECEPTOR"/>
    <property type="match status" value="1"/>
</dbReference>
<protein>
    <submittedName>
        <fullName evidence="4">Si:busm1-6a2.1</fullName>
    </submittedName>
</protein>
<gene>
    <name evidence="5" type="primary">ogfr2</name>
    <name evidence="5" type="synonym">ogfrl2</name>
    <name evidence="4" type="synonym">si:busm1-6a2.1</name>
</gene>
<comment type="similarity">
    <text evidence="1">Belongs to the opioid growth factor receptor family.</text>
</comment>
<dbReference type="InterPro" id="IPR039574">
    <property type="entry name" value="OGFr"/>
</dbReference>
<feature type="compositionally biased region" description="Basic and acidic residues" evidence="2">
    <location>
        <begin position="301"/>
        <end position="329"/>
    </location>
</feature>
<evidence type="ECO:0000313" key="5">
    <source>
        <dbReference type="ZFIN" id="ZDB-GENE-030616-523"/>
    </source>
</evidence>
<dbReference type="KEGG" id="dre:368398"/>
<sequence length="329" mass="39584">MESDDDCDCELDSTWEDEDENKTPNEKLKKSRRNMYAAKDMQDFRHRCLELDDDYEEDYTMGKEDDAFQINPLYHLKFYRGEIKAAPVAIHIDGFHKEWWGQYDLLEKAHYYIQWLFPIQRKVNNWRIHCLRKKEIMLFRRDEDVKHKLIKSYKVMLDFYGIRLADEKTGKVERAENWKQRFNNLNRNTHNNLRITRILKCLGTLGLEHYQAPLVKFFLHETLFQGQLKNVKQSVLDYFMFAVLDKSKRRELIRYAYLYFKPRKDFVWGSKKILEVKTYPWDCHHEMTKIHASLPPEEMGSDNKNDDQKDDAVSQNRLKGECSKSSKGN</sequence>
<dbReference type="PANTHER" id="PTHR14015">
    <property type="entry name" value="OPIOID GROWTH FACTOR RECEPTOR OGFR ZETA-TYPE OPIOID RECEPTOR"/>
    <property type="match status" value="1"/>
</dbReference>
<evidence type="ECO:0000259" key="3">
    <source>
        <dbReference type="Pfam" id="PF04664"/>
    </source>
</evidence>
<dbReference type="InterPro" id="IPR006757">
    <property type="entry name" value="OGF_rcpt"/>
</dbReference>
<dbReference type="Pfam" id="PF04664">
    <property type="entry name" value="OGFr_N"/>
    <property type="match status" value="1"/>
</dbReference>